<accession>A0A8A1LKU8</accession>
<dbReference type="Proteomes" id="UP000663419">
    <property type="component" value="Chromosome 3"/>
</dbReference>
<proteinExistence type="predicted"/>
<dbReference type="AlphaFoldDB" id="A0A8A1LKU8"/>
<name>A0A8A1LKU8_AJEC8</name>
<reference evidence="1" key="1">
    <citation type="submission" date="2021-01" db="EMBL/GenBank/DDBJ databases">
        <title>Chromosome-level genome assembly of a human fungal pathogen reveals clustering of transcriptionally co-regulated genes.</title>
        <authorList>
            <person name="Voorhies M."/>
            <person name="Cohen S."/>
            <person name="Shea T.P."/>
            <person name="Petrus S."/>
            <person name="Munoz J.F."/>
            <person name="Poplawski S."/>
            <person name="Goldman W.E."/>
            <person name="Michael T."/>
            <person name="Cuomo C.A."/>
            <person name="Sil A."/>
            <person name="Beyhan S."/>
        </authorList>
    </citation>
    <scope>NUCLEOTIDE SEQUENCE</scope>
    <source>
        <strain evidence="1">H88</strain>
    </source>
</reference>
<gene>
    <name evidence="1" type="ORF">I7I53_00233</name>
</gene>
<evidence type="ECO:0000313" key="2">
    <source>
        <dbReference type="Proteomes" id="UP000663419"/>
    </source>
</evidence>
<evidence type="ECO:0000313" key="1">
    <source>
        <dbReference type="EMBL" id="QSS53084.1"/>
    </source>
</evidence>
<sequence length="61" mass="6665">MPVLVYIAKRSLTERTRALGAEEKLQGKQNSLSIGVSEQIEECIHAFTESSSVQSMHAGNC</sequence>
<dbReference type="EMBL" id="CP069104">
    <property type="protein sequence ID" value="QSS53084.1"/>
    <property type="molecule type" value="Genomic_DNA"/>
</dbReference>
<protein>
    <submittedName>
        <fullName evidence="1">Uncharacterized protein</fullName>
    </submittedName>
</protein>
<dbReference type="VEuPathDB" id="FungiDB:I7I53_00233"/>
<organism evidence="1 2">
    <name type="scientific">Ajellomyces capsulatus (strain H88)</name>
    <name type="common">Darling's disease fungus</name>
    <name type="synonym">Histoplasma capsulatum</name>
    <dbReference type="NCBI Taxonomy" id="544711"/>
    <lineage>
        <taxon>Eukaryota</taxon>
        <taxon>Fungi</taxon>
        <taxon>Dikarya</taxon>
        <taxon>Ascomycota</taxon>
        <taxon>Pezizomycotina</taxon>
        <taxon>Eurotiomycetes</taxon>
        <taxon>Eurotiomycetidae</taxon>
        <taxon>Onygenales</taxon>
        <taxon>Ajellomycetaceae</taxon>
        <taxon>Histoplasma</taxon>
    </lineage>
</organism>